<dbReference type="PANTHER" id="PTHR10869">
    <property type="entry name" value="PROLYL 4-HYDROXYLASE ALPHA SUBUNIT"/>
    <property type="match status" value="1"/>
</dbReference>
<proteinExistence type="predicted"/>
<keyword evidence="5" id="KW-0560">Oxidoreductase</keyword>
<keyword evidence="9" id="KW-1185">Reference proteome</keyword>
<gene>
    <name evidence="8" type="ORF">AACH00_11640</name>
</gene>
<reference evidence="8 9" key="1">
    <citation type="submission" date="2024-04" db="EMBL/GenBank/DDBJ databases">
        <title>Novel species of the genus Ideonella isolated from streams.</title>
        <authorList>
            <person name="Lu H."/>
        </authorList>
    </citation>
    <scope>NUCLEOTIDE SEQUENCE [LARGE SCALE GENOMIC DNA]</scope>
    <source>
        <strain evidence="8 9">LYT19W</strain>
    </source>
</reference>
<dbReference type="RefSeq" id="WP_341399307.1">
    <property type="nucleotide sequence ID" value="NZ_JBBUTI010000007.1"/>
</dbReference>
<evidence type="ECO:0000259" key="7">
    <source>
        <dbReference type="PROSITE" id="PS51471"/>
    </source>
</evidence>
<evidence type="ECO:0000256" key="5">
    <source>
        <dbReference type="ARBA" id="ARBA00023002"/>
    </source>
</evidence>
<evidence type="ECO:0000256" key="1">
    <source>
        <dbReference type="ARBA" id="ARBA00001961"/>
    </source>
</evidence>
<protein>
    <submittedName>
        <fullName evidence="8">2OG-Fe(II) oxygenase</fullName>
    </submittedName>
</protein>
<keyword evidence="2" id="KW-0479">Metal-binding</keyword>
<evidence type="ECO:0000313" key="9">
    <source>
        <dbReference type="Proteomes" id="UP001379945"/>
    </source>
</evidence>
<dbReference type="PANTHER" id="PTHR10869:SF246">
    <property type="entry name" value="TRANSMEMBRANE PROLYL 4-HYDROXYLASE"/>
    <property type="match status" value="1"/>
</dbReference>
<sequence length="300" mass="32571">MSKAGYSSEIRSTQADPRGIQVASPELRDWIIAQAESGCQPADVLAAMLATGWHENVAIRAMEDTLSAHLANKARMAELREGSAVPVPLLAEHPSHLNGGDRQVQVLMQMDAPRVVVLGGFLSHEECDELVALAAKRLTRSETVVNETGGSEVNHARTSDGMFFSRGEFELCTRIERRIATLLNWPVENGEGLQVLRYLPGAEYQAHHDYFDPLQPGASTILARGGQRVGTLVMYLNTPEKGGGTTFPDVGLEVGPIKGNAVFFSYDRPDAATLTLHAGAPVIAGEKWVATKWLRQGEFN</sequence>
<evidence type="ECO:0000313" key="8">
    <source>
        <dbReference type="EMBL" id="MEK8047006.1"/>
    </source>
</evidence>
<dbReference type="SMART" id="SM00702">
    <property type="entry name" value="P4Hc"/>
    <property type="match status" value="1"/>
</dbReference>
<keyword evidence="6" id="KW-0408">Iron</keyword>
<dbReference type="Proteomes" id="UP001379945">
    <property type="component" value="Unassembled WGS sequence"/>
</dbReference>
<keyword evidence="4" id="KW-0223">Dioxygenase</keyword>
<comment type="caution">
    <text evidence="8">The sequence shown here is derived from an EMBL/GenBank/DDBJ whole genome shotgun (WGS) entry which is preliminary data.</text>
</comment>
<dbReference type="EMBL" id="JBBUTI010000007">
    <property type="protein sequence ID" value="MEK8047006.1"/>
    <property type="molecule type" value="Genomic_DNA"/>
</dbReference>
<evidence type="ECO:0000256" key="3">
    <source>
        <dbReference type="ARBA" id="ARBA00022896"/>
    </source>
</evidence>
<dbReference type="InterPro" id="IPR006620">
    <property type="entry name" value="Pro_4_hyd_alph"/>
</dbReference>
<evidence type="ECO:0000256" key="6">
    <source>
        <dbReference type="ARBA" id="ARBA00023004"/>
    </source>
</evidence>
<accession>A0ABU9C534</accession>
<dbReference type="Pfam" id="PF13640">
    <property type="entry name" value="2OG-FeII_Oxy_3"/>
    <property type="match status" value="1"/>
</dbReference>
<dbReference type="InterPro" id="IPR045054">
    <property type="entry name" value="P4HA-like"/>
</dbReference>
<evidence type="ECO:0000256" key="4">
    <source>
        <dbReference type="ARBA" id="ARBA00022964"/>
    </source>
</evidence>
<dbReference type="PROSITE" id="PS51471">
    <property type="entry name" value="FE2OG_OXY"/>
    <property type="match status" value="1"/>
</dbReference>
<dbReference type="InterPro" id="IPR044862">
    <property type="entry name" value="Pro_4_hyd_alph_FE2OG_OXY"/>
</dbReference>
<keyword evidence="3" id="KW-0847">Vitamin C</keyword>
<dbReference type="InterPro" id="IPR005123">
    <property type="entry name" value="Oxoglu/Fe-dep_dioxygenase_dom"/>
</dbReference>
<evidence type="ECO:0000256" key="2">
    <source>
        <dbReference type="ARBA" id="ARBA00022723"/>
    </source>
</evidence>
<comment type="cofactor">
    <cofactor evidence="1">
        <name>L-ascorbate</name>
        <dbReference type="ChEBI" id="CHEBI:38290"/>
    </cofactor>
</comment>
<organism evidence="8 9">
    <name type="scientific">Ideonella margarita</name>
    <dbReference type="NCBI Taxonomy" id="2984191"/>
    <lineage>
        <taxon>Bacteria</taxon>
        <taxon>Pseudomonadati</taxon>
        <taxon>Pseudomonadota</taxon>
        <taxon>Betaproteobacteria</taxon>
        <taxon>Burkholderiales</taxon>
        <taxon>Sphaerotilaceae</taxon>
        <taxon>Ideonella</taxon>
    </lineage>
</organism>
<feature type="domain" description="Fe2OG dioxygenase" evidence="7">
    <location>
        <begin position="189"/>
        <end position="296"/>
    </location>
</feature>
<dbReference type="Gene3D" id="2.60.120.620">
    <property type="entry name" value="q2cbj1_9rhob like domain"/>
    <property type="match status" value="1"/>
</dbReference>
<name>A0ABU9C534_9BURK</name>